<dbReference type="PANTHER" id="PTHR24421">
    <property type="entry name" value="NITRATE/NITRITE SENSOR PROTEIN NARX-RELATED"/>
    <property type="match status" value="1"/>
</dbReference>
<evidence type="ECO:0000256" key="1">
    <source>
        <dbReference type="ARBA" id="ARBA00000085"/>
    </source>
</evidence>
<feature type="transmembrane region" description="Helical" evidence="9">
    <location>
        <begin position="12"/>
        <end position="37"/>
    </location>
</feature>
<evidence type="ECO:0000313" key="12">
    <source>
        <dbReference type="Proteomes" id="UP001597120"/>
    </source>
</evidence>
<dbReference type="EMBL" id="JBHTIU010000088">
    <property type="protein sequence ID" value="MFD0871737.1"/>
    <property type="molecule type" value="Genomic_DNA"/>
</dbReference>
<evidence type="ECO:0000313" key="11">
    <source>
        <dbReference type="EMBL" id="MFD0871737.1"/>
    </source>
</evidence>
<evidence type="ECO:0000256" key="3">
    <source>
        <dbReference type="ARBA" id="ARBA00022553"/>
    </source>
</evidence>
<dbReference type="Gene3D" id="3.30.565.10">
    <property type="entry name" value="Histidine kinase-like ATPase, C-terminal domain"/>
    <property type="match status" value="1"/>
</dbReference>
<dbReference type="InterPro" id="IPR011712">
    <property type="entry name" value="Sig_transdc_His_kin_sub3_dim/P"/>
</dbReference>
<comment type="caution">
    <text evidence="11">The sequence shown here is derived from an EMBL/GenBank/DDBJ whole genome shotgun (WGS) entry which is preliminary data.</text>
</comment>
<keyword evidence="9" id="KW-1133">Transmembrane helix</keyword>
<comment type="catalytic activity">
    <reaction evidence="1">
        <text>ATP + protein L-histidine = ADP + protein N-phospho-L-histidine.</text>
        <dbReference type="EC" id="2.7.13.3"/>
    </reaction>
</comment>
<gene>
    <name evidence="11" type="ORF">ACFQ03_21645</name>
</gene>
<keyword evidence="8" id="KW-0902">Two-component regulatory system</keyword>
<keyword evidence="6 11" id="KW-0418">Kinase</keyword>
<evidence type="ECO:0000259" key="10">
    <source>
        <dbReference type="Pfam" id="PF07730"/>
    </source>
</evidence>
<feature type="transmembrane region" description="Helical" evidence="9">
    <location>
        <begin position="86"/>
        <end position="111"/>
    </location>
</feature>
<sequence>MLFVKGWRFLQAGVLFHLWILEGSRVSSFIMILLLLVMISLRWRYRMPVWSVGLDVTICFLYFPITDISYYGLVLPIFELAFRGKWYFSFLLFASLFFTPSASSFLFWYYFQGFFFGTFSWIALKNQQKYILEADEQRQARYELERIKLDLLEANKKASHHAELLERYRISRELHDHLGHDLTGASLALRAYEYVKNPEEANQLLQEVRNRLERSTIHLRETVHNMTPTMLIGVDSFENIVDQFQQLNIEFHKSGDMLRVPAHIWGWLEACLKEALTNVARHSNATKVEIDLQATDSIVRLLIGDNGTVQTNNSTGSGLRGLQMRARSLGGSLSVSRDNGFLLVGVIPLDKEG</sequence>
<name>A0ABW3DE59_9BACL</name>
<dbReference type="InterPro" id="IPR050482">
    <property type="entry name" value="Sensor_HK_TwoCompSys"/>
</dbReference>
<keyword evidence="4" id="KW-0808">Transferase</keyword>
<dbReference type="GO" id="GO:0016301">
    <property type="term" value="F:kinase activity"/>
    <property type="evidence" value="ECO:0007669"/>
    <property type="project" value="UniProtKB-KW"/>
</dbReference>
<dbReference type="PANTHER" id="PTHR24421:SF10">
    <property type="entry name" value="NITRATE_NITRITE SENSOR PROTEIN NARQ"/>
    <property type="match status" value="1"/>
</dbReference>
<protein>
    <recommendedName>
        <fullName evidence="2">histidine kinase</fullName>
        <ecNumber evidence="2">2.7.13.3</ecNumber>
    </recommendedName>
</protein>
<evidence type="ECO:0000256" key="8">
    <source>
        <dbReference type="ARBA" id="ARBA00023012"/>
    </source>
</evidence>
<dbReference type="CDD" id="cd16917">
    <property type="entry name" value="HATPase_UhpB-NarQ-NarX-like"/>
    <property type="match status" value="1"/>
</dbReference>
<feature type="domain" description="Signal transduction histidine kinase subgroup 3 dimerisation and phosphoacceptor" evidence="10">
    <location>
        <begin position="166"/>
        <end position="229"/>
    </location>
</feature>
<proteinExistence type="predicted"/>
<organism evidence="11 12">
    <name type="scientific">Paenibacillus residui</name>
    <dbReference type="NCBI Taxonomy" id="629724"/>
    <lineage>
        <taxon>Bacteria</taxon>
        <taxon>Bacillati</taxon>
        <taxon>Bacillota</taxon>
        <taxon>Bacilli</taxon>
        <taxon>Bacillales</taxon>
        <taxon>Paenibacillaceae</taxon>
        <taxon>Paenibacillus</taxon>
    </lineage>
</organism>
<keyword evidence="3" id="KW-0597">Phosphoprotein</keyword>
<evidence type="ECO:0000256" key="9">
    <source>
        <dbReference type="SAM" id="Phobius"/>
    </source>
</evidence>
<keyword evidence="7" id="KW-0067">ATP-binding</keyword>
<keyword evidence="9" id="KW-0812">Transmembrane</keyword>
<dbReference type="Pfam" id="PF07730">
    <property type="entry name" value="HisKA_3"/>
    <property type="match status" value="1"/>
</dbReference>
<keyword evidence="5" id="KW-0547">Nucleotide-binding</keyword>
<evidence type="ECO:0000256" key="7">
    <source>
        <dbReference type="ARBA" id="ARBA00022840"/>
    </source>
</evidence>
<accession>A0ABW3DE59</accession>
<dbReference type="Proteomes" id="UP001597120">
    <property type="component" value="Unassembled WGS sequence"/>
</dbReference>
<dbReference type="InterPro" id="IPR036890">
    <property type="entry name" value="HATPase_C_sf"/>
</dbReference>
<dbReference type="SUPFAM" id="SSF55874">
    <property type="entry name" value="ATPase domain of HSP90 chaperone/DNA topoisomerase II/histidine kinase"/>
    <property type="match status" value="1"/>
</dbReference>
<keyword evidence="9" id="KW-0472">Membrane</keyword>
<keyword evidence="12" id="KW-1185">Reference proteome</keyword>
<dbReference type="Gene3D" id="1.20.5.1930">
    <property type="match status" value="1"/>
</dbReference>
<feature type="transmembrane region" description="Helical" evidence="9">
    <location>
        <begin position="49"/>
        <end position="66"/>
    </location>
</feature>
<evidence type="ECO:0000256" key="6">
    <source>
        <dbReference type="ARBA" id="ARBA00022777"/>
    </source>
</evidence>
<evidence type="ECO:0000256" key="5">
    <source>
        <dbReference type="ARBA" id="ARBA00022741"/>
    </source>
</evidence>
<evidence type="ECO:0000256" key="2">
    <source>
        <dbReference type="ARBA" id="ARBA00012438"/>
    </source>
</evidence>
<evidence type="ECO:0000256" key="4">
    <source>
        <dbReference type="ARBA" id="ARBA00022679"/>
    </source>
</evidence>
<dbReference type="EC" id="2.7.13.3" evidence="2"/>
<reference evidence="12" key="1">
    <citation type="journal article" date="2019" name="Int. J. Syst. Evol. Microbiol.">
        <title>The Global Catalogue of Microorganisms (GCM) 10K type strain sequencing project: providing services to taxonomists for standard genome sequencing and annotation.</title>
        <authorList>
            <consortium name="The Broad Institute Genomics Platform"/>
            <consortium name="The Broad Institute Genome Sequencing Center for Infectious Disease"/>
            <person name="Wu L."/>
            <person name="Ma J."/>
        </authorList>
    </citation>
    <scope>NUCLEOTIDE SEQUENCE [LARGE SCALE GENOMIC DNA]</scope>
    <source>
        <strain evidence="12">CCUG 57263</strain>
    </source>
</reference>